<dbReference type="RefSeq" id="WP_189997764.1">
    <property type="nucleotide sequence ID" value="NZ_BNCB01000016.1"/>
</dbReference>
<dbReference type="InterPro" id="IPR050830">
    <property type="entry name" value="Fungal_FAS"/>
</dbReference>
<gene>
    <name evidence="3" type="ORF">Srubr_20460</name>
</gene>
<evidence type="ECO:0000259" key="2">
    <source>
        <dbReference type="SMART" id="SM00827"/>
    </source>
</evidence>
<evidence type="ECO:0000313" key="4">
    <source>
        <dbReference type="Proteomes" id="UP000646738"/>
    </source>
</evidence>
<dbReference type="InterPro" id="IPR001227">
    <property type="entry name" value="Ac_transferase_dom_sf"/>
</dbReference>
<dbReference type="Gene3D" id="3.40.366.10">
    <property type="entry name" value="Malonyl-Coenzyme A Acyl Carrier Protein, domain 2"/>
    <property type="match status" value="2"/>
</dbReference>
<dbReference type="PANTHER" id="PTHR10982:SF21">
    <property type="entry name" value="FATTY ACID SYNTHASE SUBUNIT BETA"/>
    <property type="match status" value="1"/>
</dbReference>
<proteinExistence type="predicted"/>
<organism evidence="3 4">
    <name type="scientific">Streptomyces rubradiris</name>
    <name type="common">Streptomyces achromogenes subsp. rubradiris</name>
    <dbReference type="NCBI Taxonomy" id="285531"/>
    <lineage>
        <taxon>Bacteria</taxon>
        <taxon>Bacillati</taxon>
        <taxon>Actinomycetota</taxon>
        <taxon>Actinomycetes</taxon>
        <taxon>Kitasatosporales</taxon>
        <taxon>Streptomycetaceae</taxon>
        <taxon>Streptomyces</taxon>
    </lineage>
</organism>
<dbReference type="InterPro" id="IPR014043">
    <property type="entry name" value="Acyl_transferase_dom"/>
</dbReference>
<accession>A0ABQ3R8M0</accession>
<reference evidence="4" key="1">
    <citation type="submission" date="2023-07" db="EMBL/GenBank/DDBJ databases">
        <title>Whole genome shotgun sequence of Streptomyces achromogenes subsp. rubradiris NBRC 14000.</title>
        <authorList>
            <person name="Komaki H."/>
            <person name="Tamura T."/>
        </authorList>
    </citation>
    <scope>NUCLEOTIDE SEQUENCE [LARGE SCALE GENOMIC DNA]</scope>
    <source>
        <strain evidence="4">NBRC 14000</strain>
    </source>
</reference>
<protein>
    <submittedName>
        <fullName evidence="3">ACP S-malonyltransferase</fullName>
    </submittedName>
</protein>
<dbReference type="InterPro" id="IPR016036">
    <property type="entry name" value="Malonyl_transacylase_ACP-bd"/>
</dbReference>
<dbReference type="SUPFAM" id="SSF52151">
    <property type="entry name" value="FabD/lysophospholipase-like"/>
    <property type="match status" value="1"/>
</dbReference>
<keyword evidence="1" id="KW-0808">Transferase</keyword>
<dbReference type="PANTHER" id="PTHR10982">
    <property type="entry name" value="MALONYL COA-ACYL CARRIER PROTEIN TRANSACYLASE"/>
    <property type="match status" value="1"/>
</dbReference>
<dbReference type="InterPro" id="IPR016035">
    <property type="entry name" value="Acyl_Trfase/lysoPLipase"/>
</dbReference>
<dbReference type="Proteomes" id="UP000646738">
    <property type="component" value="Unassembled WGS sequence"/>
</dbReference>
<feature type="domain" description="Malonyl-CoA:ACP transacylase (MAT)" evidence="2">
    <location>
        <begin position="6"/>
        <end position="338"/>
    </location>
</feature>
<dbReference type="SUPFAM" id="SSF55048">
    <property type="entry name" value="Probable ACP-binding domain of malonyl-CoA ACP transacylase"/>
    <property type="match status" value="1"/>
</dbReference>
<dbReference type="SMART" id="SM00827">
    <property type="entry name" value="PKS_AT"/>
    <property type="match status" value="1"/>
</dbReference>
<comment type="caution">
    <text evidence="3">The sequence shown here is derived from an EMBL/GenBank/DDBJ whole genome shotgun (WGS) entry which is preliminary data.</text>
</comment>
<keyword evidence="4" id="KW-1185">Reference proteome</keyword>
<evidence type="ECO:0000256" key="1">
    <source>
        <dbReference type="ARBA" id="ARBA00022679"/>
    </source>
</evidence>
<dbReference type="EMBL" id="BNEA01000007">
    <property type="protein sequence ID" value="GHI52200.1"/>
    <property type="molecule type" value="Genomic_DNA"/>
</dbReference>
<sequence length="346" mass="36937">MRDLYLFSGMAGMQGPPLAALRALYARPENARYFTTAVEAVAGVLDHVGADAYRGELPGGFPLTAWLRGASPDDAALDHSIVDGLCAHLYQLCLLQPAIGGRDGDRPAPVAAIGHSLGLIGAVVAGLRITSRRQYTELCHDMITMTALTLIRCHQQAPPRSGEATPMAAVTGLKAEELRDLAAHSPVHVALANSGRSHVLAGEPADLAGFRSRHARRFADTGVRWAYLRSTAPFHTPLLNAAVRAALEDRHLMTSTLTGDRLALPVYVADAPVNLQHRGDLLPDILAHAVCRPVDWPGTVHAAIDGCRPDRIVDFGPGPSARVFTRESLRGSHNGLRYRSIPAPAA</sequence>
<evidence type="ECO:0000313" key="3">
    <source>
        <dbReference type="EMBL" id="GHI52200.1"/>
    </source>
</evidence>
<name>A0ABQ3R8M0_STRRR</name>